<dbReference type="STRING" id="39966.A0A369JRD4"/>
<feature type="compositionally biased region" description="Polar residues" evidence="1">
    <location>
        <begin position="1155"/>
        <end position="1172"/>
    </location>
</feature>
<comment type="caution">
    <text evidence="2">The sequence shown here is derived from an EMBL/GenBank/DDBJ whole genome shotgun (WGS) entry which is preliminary data.</text>
</comment>
<feature type="compositionally biased region" description="Low complexity" evidence="1">
    <location>
        <begin position="620"/>
        <end position="635"/>
    </location>
</feature>
<feature type="compositionally biased region" description="Basic residues" evidence="1">
    <location>
        <begin position="10"/>
        <end position="20"/>
    </location>
</feature>
<sequence length="1240" mass="129904">MASSSSQASQRRKPVKKRQPLARSDSSILGTLKSLVTAPLTWFASNDDFEDSKDLKGKRRRLAAAPTEPGIEEDERMSRNKRMRVHSPPKDVQPAHQLLPENTYGYLDLPGAAFYQQYHQPSRSMQSTRSASVTISTPAPQPYDFPFNNNTFVRASTLSRTMSIDPPSRPLSSASAMASIHVPLKRNTSMDSNSFTRSAAREMSLPPLSGRPSFRMRTSMTPQPQPSREISEPPQLNTLVLNPTFVRAPPSQADDSTHGGLSRQPSVTLGSLAESVRSTRSPARQHSSLLFGINVERDHETPRSETAIEKALHELDIYKTPLIPTRLRSSIIPVSSSPSSNMFKSRRASNLVLMQEDKHVSRLGRKGVGTKETSVVNGTKPYAGEGGMKKLLARRKQEVEEEREDMTQFSGVDEISQDLGDRMDDDLQQTREKSDNVLSERDMKLPPPLLPSSGIDSFSVTGPSAVSTSASSLRIGRTKVRAHFARPARPMKTKFSAAYDDDETMEDIEGDLERERQKERDLLDDAAKRAPVFQIPEGFSFAKETKPIEHDTTNVKEPPLPVLPFSFTKPTHPLPVSEVSPPASQSQPGSAFSFDISASSSTSVFSSPFQLSSGLAPPIAAARAHSPAPEAAARPPELPSAPTPAPNGVPNFFASSSMFSRPLDVAQASTFALPTSESLKQDIISPSITGAPSGPVKDAENPLWEGESNEVMEAAPTKLFGGATNGTVPSVAPSGFFGSSAATQPAPSISISGSAEQKDVTSTSQQVLFRTAVNAPTLFSKPAETTPSVSFGDGASKVPTPFGESTTPTTPLFGSTLPKVTTPVGGEPTKSAVPASFTFGQPAPPAPSIQPVLDVSTPSFGEPAPAVEAPKAAFGGGAFPFGITGATDKEMEVKPTRTPFSFGAAPSTPPPVEAKQSMFTFGAPAPSKAPSAPSSIGFSFSGGGTNASDVSGRPFSFGQPAVIASTNRPSTPPKNQDQEFSMEESPTRDVQEMNKPTERPTLGGGGFSFGPTTSGTAFGGQTTGPMAPFSFGSSASTTNPFAKDNKPEVKPFGGSFGQAATASASPFGFGQPKPLENEPVRPSTAGPFAFGSPPTSATGSAPTFGFGGPGNNGTSGTFGQSQPSGSAPSSPSTFNQASPFTFGAPLPPVHGTFPFGSSQPTSPAGGNTSLTLPQPAAPGGFGGGGGGFGQPQPSSPFGAHTAPAPTGGALFTIGAAPAPAPAAGARQIRKLPNRRGGAKR</sequence>
<feature type="compositionally biased region" description="Polar residues" evidence="1">
    <location>
        <begin position="216"/>
        <end position="232"/>
    </location>
</feature>
<dbReference type="Proteomes" id="UP000076154">
    <property type="component" value="Unassembled WGS sequence"/>
</dbReference>
<keyword evidence="3" id="KW-1185">Reference proteome</keyword>
<gene>
    <name evidence="2" type="ORF">Hypma_011384</name>
</gene>
<feature type="region of interest" description="Disordered" evidence="1">
    <location>
        <begin position="620"/>
        <end position="649"/>
    </location>
</feature>
<protein>
    <submittedName>
        <fullName evidence="2">Uncharacterized protein</fullName>
    </submittedName>
</protein>
<feature type="compositionally biased region" description="Pro residues" evidence="1">
    <location>
        <begin position="636"/>
        <end position="647"/>
    </location>
</feature>
<evidence type="ECO:0000313" key="2">
    <source>
        <dbReference type="EMBL" id="RDB21356.1"/>
    </source>
</evidence>
<dbReference type="InParanoid" id="A0A369JRD4"/>
<feature type="compositionally biased region" description="Polar residues" evidence="1">
    <location>
        <begin position="964"/>
        <end position="979"/>
    </location>
</feature>
<feature type="compositionally biased region" description="Polar residues" evidence="1">
    <location>
        <begin position="1031"/>
        <end position="1040"/>
    </location>
</feature>
<accession>A0A369JRD4</accession>
<feature type="region of interest" description="Disordered" evidence="1">
    <location>
        <begin position="248"/>
        <end position="268"/>
    </location>
</feature>
<feature type="compositionally biased region" description="Gly residues" evidence="1">
    <location>
        <begin position="1179"/>
        <end position="1189"/>
    </location>
</feature>
<dbReference type="AlphaFoldDB" id="A0A369JRD4"/>
<feature type="compositionally biased region" description="Basic and acidic residues" evidence="1">
    <location>
        <begin position="985"/>
        <end position="998"/>
    </location>
</feature>
<dbReference type="EMBL" id="LUEZ02000055">
    <property type="protein sequence ID" value="RDB21356.1"/>
    <property type="molecule type" value="Genomic_DNA"/>
</dbReference>
<organism evidence="2 3">
    <name type="scientific">Hypsizygus marmoreus</name>
    <name type="common">White beech mushroom</name>
    <name type="synonym">Agaricus marmoreus</name>
    <dbReference type="NCBI Taxonomy" id="39966"/>
    <lineage>
        <taxon>Eukaryota</taxon>
        <taxon>Fungi</taxon>
        <taxon>Dikarya</taxon>
        <taxon>Basidiomycota</taxon>
        <taxon>Agaricomycotina</taxon>
        <taxon>Agaricomycetes</taxon>
        <taxon>Agaricomycetidae</taxon>
        <taxon>Agaricales</taxon>
        <taxon>Tricholomatineae</taxon>
        <taxon>Lyophyllaceae</taxon>
        <taxon>Hypsizygus</taxon>
    </lineage>
</organism>
<evidence type="ECO:0000313" key="3">
    <source>
        <dbReference type="Proteomes" id="UP000076154"/>
    </source>
</evidence>
<feature type="compositionally biased region" description="Low complexity" evidence="1">
    <location>
        <begin position="1190"/>
        <end position="1225"/>
    </location>
</feature>
<feature type="region of interest" description="Disordered" evidence="1">
    <location>
        <begin position="547"/>
        <end position="567"/>
    </location>
</feature>
<name>A0A369JRD4_HYPMA</name>
<feature type="region of interest" description="Disordered" evidence="1">
    <location>
        <begin position="47"/>
        <end position="96"/>
    </location>
</feature>
<dbReference type="OrthoDB" id="3230904at2759"/>
<feature type="compositionally biased region" description="Basic residues" evidence="1">
    <location>
        <begin position="1227"/>
        <end position="1240"/>
    </location>
</feature>
<proteinExistence type="predicted"/>
<feature type="region of interest" description="Disordered" evidence="1">
    <location>
        <begin position="1"/>
        <end position="28"/>
    </location>
</feature>
<feature type="region of interest" description="Disordered" evidence="1">
    <location>
        <begin position="424"/>
        <end position="456"/>
    </location>
</feature>
<feature type="region of interest" description="Disordered" evidence="1">
    <location>
        <begin position="197"/>
        <end position="232"/>
    </location>
</feature>
<feature type="region of interest" description="Disordered" evidence="1">
    <location>
        <begin position="950"/>
        <end position="1240"/>
    </location>
</feature>
<reference evidence="2" key="1">
    <citation type="submission" date="2018-04" db="EMBL/GenBank/DDBJ databases">
        <title>Whole genome sequencing of Hypsizygus marmoreus.</title>
        <authorList>
            <person name="Choi I.-G."/>
            <person name="Min B."/>
            <person name="Kim J.-G."/>
            <person name="Kim S."/>
            <person name="Oh Y.-L."/>
            <person name="Kong W.-S."/>
            <person name="Park H."/>
            <person name="Jeong J."/>
            <person name="Song E.-S."/>
        </authorList>
    </citation>
    <scope>NUCLEOTIDE SEQUENCE [LARGE SCALE GENOMIC DNA]</scope>
    <source>
        <strain evidence="2">51987-8</strain>
    </source>
</reference>
<feature type="compositionally biased region" description="Low complexity" evidence="1">
    <location>
        <begin position="1114"/>
        <end position="1132"/>
    </location>
</feature>
<feature type="compositionally biased region" description="Basic and acidic residues" evidence="1">
    <location>
        <begin position="428"/>
        <end position="444"/>
    </location>
</feature>
<evidence type="ECO:0000256" key="1">
    <source>
        <dbReference type="SAM" id="MobiDB-lite"/>
    </source>
</evidence>